<dbReference type="GO" id="GO:0016102">
    <property type="term" value="P:diterpenoid biosynthetic process"/>
    <property type="evidence" value="ECO:0007669"/>
    <property type="project" value="InterPro"/>
</dbReference>
<feature type="domain" description="Terpene synthase metal-binding" evidence="5">
    <location>
        <begin position="248"/>
        <end position="485"/>
    </location>
</feature>
<dbReference type="SFLD" id="SFLDS00005">
    <property type="entry name" value="Isoprenoid_Synthase_Type_I"/>
    <property type="match status" value="1"/>
</dbReference>
<dbReference type="OrthoDB" id="1936865at2759"/>
<evidence type="ECO:0000259" key="4">
    <source>
        <dbReference type="Pfam" id="PF01397"/>
    </source>
</evidence>
<evidence type="ECO:0000313" key="6">
    <source>
        <dbReference type="EMBL" id="KAD7478986.1"/>
    </source>
</evidence>
<keyword evidence="7" id="KW-1185">Reference proteome</keyword>
<dbReference type="GO" id="GO:0000287">
    <property type="term" value="F:magnesium ion binding"/>
    <property type="evidence" value="ECO:0007669"/>
    <property type="project" value="InterPro"/>
</dbReference>
<dbReference type="SFLD" id="SFLDG01019">
    <property type="entry name" value="Terpene_Cyclase_Like_1_C_Termi"/>
    <property type="match status" value="1"/>
</dbReference>
<evidence type="ECO:0000256" key="2">
    <source>
        <dbReference type="ARBA" id="ARBA00022723"/>
    </source>
</evidence>
<dbReference type="InterPro" id="IPR044814">
    <property type="entry name" value="Terpene_cyclase_plant_C1"/>
</dbReference>
<dbReference type="FunFam" id="1.50.10.130:FF:000001">
    <property type="entry name" value="Isoprene synthase, chloroplastic"/>
    <property type="match status" value="1"/>
</dbReference>
<evidence type="ECO:0000313" key="7">
    <source>
        <dbReference type="Proteomes" id="UP000326396"/>
    </source>
</evidence>
<reference evidence="6 7" key="1">
    <citation type="submission" date="2019-05" db="EMBL/GenBank/DDBJ databases">
        <title>Mikania micrantha, genome provides insights into the molecular mechanism of rapid growth.</title>
        <authorList>
            <person name="Liu B."/>
        </authorList>
    </citation>
    <scope>NUCLEOTIDE SEQUENCE [LARGE SCALE GENOMIC DNA]</scope>
    <source>
        <strain evidence="6">NLD-2019</strain>
        <tissue evidence="6">Leaf</tissue>
    </source>
</reference>
<dbReference type="InterPro" id="IPR001906">
    <property type="entry name" value="Terpene_synth_N"/>
</dbReference>
<evidence type="ECO:0000256" key="1">
    <source>
        <dbReference type="ARBA" id="ARBA00001946"/>
    </source>
</evidence>
<comment type="cofactor">
    <cofactor evidence="1">
        <name>Mg(2+)</name>
        <dbReference type="ChEBI" id="CHEBI:18420"/>
    </cofactor>
</comment>
<gene>
    <name evidence="6" type="ORF">E3N88_02122</name>
</gene>
<keyword evidence="3" id="KW-0460">Magnesium</keyword>
<proteinExistence type="predicted"/>
<dbReference type="AlphaFoldDB" id="A0A5N6Q4K3"/>
<dbReference type="GO" id="GO:0046246">
    <property type="term" value="P:terpene biosynthetic process"/>
    <property type="evidence" value="ECO:0007669"/>
    <property type="project" value="UniProtKB-ARBA"/>
</dbReference>
<dbReference type="Pfam" id="PF03936">
    <property type="entry name" value="Terpene_synth_C"/>
    <property type="match status" value="1"/>
</dbReference>
<dbReference type="GO" id="GO:0034005">
    <property type="term" value="F:germacrene-A synthase activity"/>
    <property type="evidence" value="ECO:0007669"/>
    <property type="project" value="UniProtKB-ARBA"/>
</dbReference>
<accession>A0A5N6Q4K3</accession>
<organism evidence="6 7">
    <name type="scientific">Mikania micrantha</name>
    <name type="common">bitter vine</name>
    <dbReference type="NCBI Taxonomy" id="192012"/>
    <lineage>
        <taxon>Eukaryota</taxon>
        <taxon>Viridiplantae</taxon>
        <taxon>Streptophyta</taxon>
        <taxon>Embryophyta</taxon>
        <taxon>Tracheophyta</taxon>
        <taxon>Spermatophyta</taxon>
        <taxon>Magnoliopsida</taxon>
        <taxon>eudicotyledons</taxon>
        <taxon>Gunneridae</taxon>
        <taxon>Pentapetalae</taxon>
        <taxon>asterids</taxon>
        <taxon>campanulids</taxon>
        <taxon>Asterales</taxon>
        <taxon>Asteraceae</taxon>
        <taxon>Asteroideae</taxon>
        <taxon>Heliantheae alliance</taxon>
        <taxon>Eupatorieae</taxon>
        <taxon>Mikania</taxon>
    </lineage>
</organism>
<comment type="caution">
    <text evidence="6">The sequence shown here is derived from an EMBL/GenBank/DDBJ whole genome shotgun (WGS) entry which is preliminary data.</text>
</comment>
<evidence type="ECO:0000259" key="5">
    <source>
        <dbReference type="Pfam" id="PF03936"/>
    </source>
</evidence>
<evidence type="ECO:0000256" key="3">
    <source>
        <dbReference type="ARBA" id="ARBA00022842"/>
    </source>
</evidence>
<dbReference type="InterPro" id="IPR034741">
    <property type="entry name" value="Terpene_cyclase-like_1_C"/>
</dbReference>
<dbReference type="Proteomes" id="UP000326396">
    <property type="component" value="Linkage Group LG1"/>
</dbReference>
<dbReference type="PANTHER" id="PTHR31225">
    <property type="entry name" value="OS04G0344100 PROTEIN-RELATED"/>
    <property type="match status" value="1"/>
</dbReference>
<name>A0A5N6Q4K3_9ASTR</name>
<sequence length="554" mass="63838">MHNDGGVATYQQTNWSHDFIMELETYLPMNNKEQVEKLEGKVKAMLHDYENNGSSVLQLLELIDDIERLGLGYRFETSITRILNKVASINETKEGDEDNLHAVSLKFRLLRQHGYSVSQGFLERFKDAHGGFIGSLQTDVKALLSMYEASYLALEGELDLQEAKLFATTNLLKLRGHVNKEMEDHINHALDVPLFRRIHRLQARWYIDAYSKQKDANQVLLSLAILDFNMVQLAHKREIQDVSKWWENIGLASKLSFIRDRIMECFFWSLGVVFEPQYYSCRVGLTKVCALITTIDDIYDVYGSIDELKLFTNVVKRWDIDEEEHIPEYIKVGFLALYNTINEMGYDHLLITQGKNIIPILTKVWGDFCEALYVEAKWTQTGYIPTLEEYLDNAWRSASGVVILTHAYFLMNQDHKTDPIESLEKCHDLFKWSSVIFRLNNDLATSVDEINRGKTANAISCYMQENNVSEEVAREYINTLTDKAWGNMIEARVSCSKKLADPFVDVAINLARMSHCTYQHGDGHGAPDARAKERVLSVIVEPISIWEKDHQYFE</sequence>
<dbReference type="FunFam" id="1.10.600.10:FF:000007">
    <property type="entry name" value="Isoprene synthase, chloroplastic"/>
    <property type="match status" value="1"/>
</dbReference>
<dbReference type="InterPro" id="IPR005630">
    <property type="entry name" value="Terpene_synthase_metal-bd"/>
</dbReference>
<dbReference type="InterPro" id="IPR036965">
    <property type="entry name" value="Terpene_synth_N_sf"/>
</dbReference>
<dbReference type="EMBL" id="SZYD01000001">
    <property type="protein sequence ID" value="KAD7478986.1"/>
    <property type="molecule type" value="Genomic_DNA"/>
</dbReference>
<dbReference type="InterPro" id="IPR008930">
    <property type="entry name" value="Terpenoid_cyclase/PrenylTrfase"/>
</dbReference>
<feature type="domain" description="Terpene synthase N-terminal" evidence="4">
    <location>
        <begin position="15"/>
        <end position="190"/>
    </location>
</feature>
<dbReference type="Pfam" id="PF01397">
    <property type="entry name" value="Terpene_synth"/>
    <property type="match status" value="1"/>
</dbReference>
<dbReference type="CDD" id="cd00684">
    <property type="entry name" value="Terpene_cyclase_plant_C1"/>
    <property type="match status" value="1"/>
</dbReference>
<protein>
    <submittedName>
        <fullName evidence="6">Uncharacterized protein</fullName>
    </submittedName>
</protein>
<dbReference type="InterPro" id="IPR008949">
    <property type="entry name" value="Isoprenoid_synthase_dom_sf"/>
</dbReference>
<dbReference type="PANTHER" id="PTHR31225:SF252">
    <property type="entry name" value="TERPENE SYNTHASE 12-RELATED"/>
    <property type="match status" value="1"/>
</dbReference>
<dbReference type="SUPFAM" id="SSF48576">
    <property type="entry name" value="Terpenoid synthases"/>
    <property type="match status" value="1"/>
</dbReference>
<keyword evidence="2" id="KW-0479">Metal-binding</keyword>
<dbReference type="InterPro" id="IPR050148">
    <property type="entry name" value="Terpene_synthase-like"/>
</dbReference>
<dbReference type="Gene3D" id="1.50.10.130">
    <property type="entry name" value="Terpene synthase, N-terminal domain"/>
    <property type="match status" value="1"/>
</dbReference>
<dbReference type="SUPFAM" id="SSF48239">
    <property type="entry name" value="Terpenoid cyclases/Protein prenyltransferases"/>
    <property type="match status" value="1"/>
</dbReference>
<dbReference type="Gene3D" id="1.10.600.10">
    <property type="entry name" value="Farnesyl Diphosphate Synthase"/>
    <property type="match status" value="1"/>
</dbReference>